<evidence type="ECO:0000256" key="8">
    <source>
        <dbReference type="ARBA" id="ARBA00022927"/>
    </source>
</evidence>
<dbReference type="RefSeq" id="WP_173764422.1">
    <property type="nucleotide sequence ID" value="NZ_CP048836.1"/>
</dbReference>
<keyword evidence="4" id="KW-0813">Transport</keyword>
<keyword evidence="13" id="KW-0966">Cell projection</keyword>
<dbReference type="Pfam" id="PF02050">
    <property type="entry name" value="FliJ"/>
    <property type="match status" value="1"/>
</dbReference>
<dbReference type="Proteomes" id="UP000501991">
    <property type="component" value="Chromosome"/>
</dbReference>
<dbReference type="PIRSF" id="PIRSF019404">
    <property type="entry name" value="FliJ"/>
    <property type="match status" value="1"/>
</dbReference>
<dbReference type="InterPro" id="IPR053716">
    <property type="entry name" value="Flag_assembly_chemotaxis_eff"/>
</dbReference>
<feature type="coiled-coil region" evidence="11">
    <location>
        <begin position="11"/>
        <end position="59"/>
    </location>
</feature>
<evidence type="ECO:0000256" key="1">
    <source>
        <dbReference type="ARBA" id="ARBA00004413"/>
    </source>
</evidence>
<dbReference type="GO" id="GO:0006935">
    <property type="term" value="P:chemotaxis"/>
    <property type="evidence" value="ECO:0007669"/>
    <property type="project" value="UniProtKB-KW"/>
</dbReference>
<feature type="region of interest" description="Disordered" evidence="12">
    <location>
        <begin position="107"/>
        <end position="150"/>
    </location>
</feature>
<gene>
    <name evidence="13" type="primary">fliJ</name>
    <name evidence="13" type="ORF">G3580_06120</name>
</gene>
<comment type="similarity">
    <text evidence="2">Belongs to the FliJ family.</text>
</comment>
<dbReference type="InterPro" id="IPR012823">
    <property type="entry name" value="Flagell_FliJ"/>
</dbReference>
<dbReference type="Gene3D" id="1.10.287.1700">
    <property type="match status" value="1"/>
</dbReference>
<name>A0A6C1B108_9RHOO</name>
<dbReference type="InterPro" id="IPR018006">
    <property type="entry name" value="Flag_FliJ_proteobac"/>
</dbReference>
<evidence type="ECO:0000313" key="14">
    <source>
        <dbReference type="Proteomes" id="UP000501991"/>
    </source>
</evidence>
<evidence type="ECO:0000313" key="13">
    <source>
        <dbReference type="EMBL" id="QID17257.1"/>
    </source>
</evidence>
<dbReference type="GO" id="GO:0009288">
    <property type="term" value="C:bacterial-type flagellum"/>
    <property type="evidence" value="ECO:0007669"/>
    <property type="project" value="InterPro"/>
</dbReference>
<dbReference type="PANTHER" id="PTHR38786">
    <property type="entry name" value="FLAGELLAR FLIJ PROTEIN"/>
    <property type="match status" value="1"/>
</dbReference>
<dbReference type="PRINTS" id="PR01004">
    <property type="entry name" value="FLGFLIJ"/>
</dbReference>
<keyword evidence="11" id="KW-0175">Coiled coil</keyword>
<comment type="subcellular location">
    <subcellularLocation>
        <location evidence="1">Cell membrane</location>
        <topology evidence="1">Peripheral membrane protein</topology>
        <orientation evidence="1">Cytoplasmic side</orientation>
    </subcellularLocation>
</comment>
<keyword evidence="14" id="KW-1185">Reference proteome</keyword>
<accession>A0A6C1B108</accession>
<feature type="compositionally biased region" description="Basic and acidic residues" evidence="12">
    <location>
        <begin position="120"/>
        <end position="150"/>
    </location>
</feature>
<dbReference type="GO" id="GO:0005886">
    <property type="term" value="C:plasma membrane"/>
    <property type="evidence" value="ECO:0007669"/>
    <property type="project" value="UniProtKB-SubCell"/>
</dbReference>
<evidence type="ECO:0000256" key="7">
    <source>
        <dbReference type="ARBA" id="ARBA00022795"/>
    </source>
</evidence>
<keyword evidence="8" id="KW-0653">Protein transport</keyword>
<dbReference type="KEGG" id="azq:G3580_06120"/>
<evidence type="ECO:0000256" key="5">
    <source>
        <dbReference type="ARBA" id="ARBA00022475"/>
    </source>
</evidence>
<evidence type="ECO:0000256" key="12">
    <source>
        <dbReference type="SAM" id="MobiDB-lite"/>
    </source>
</evidence>
<dbReference type="EMBL" id="CP048836">
    <property type="protein sequence ID" value="QID17257.1"/>
    <property type="molecule type" value="Genomic_DNA"/>
</dbReference>
<keyword evidence="9" id="KW-0472">Membrane</keyword>
<dbReference type="GO" id="GO:0003774">
    <property type="term" value="F:cytoskeletal motor activity"/>
    <property type="evidence" value="ECO:0007669"/>
    <property type="project" value="InterPro"/>
</dbReference>
<organism evidence="13 14">
    <name type="scientific">Nitrogeniibacter mangrovi</name>
    <dbReference type="NCBI Taxonomy" id="2016596"/>
    <lineage>
        <taxon>Bacteria</taxon>
        <taxon>Pseudomonadati</taxon>
        <taxon>Pseudomonadota</taxon>
        <taxon>Betaproteobacteria</taxon>
        <taxon>Rhodocyclales</taxon>
        <taxon>Zoogloeaceae</taxon>
        <taxon>Nitrogeniibacter</taxon>
    </lineage>
</organism>
<dbReference type="PANTHER" id="PTHR38786:SF1">
    <property type="entry name" value="FLAGELLAR FLIJ PROTEIN"/>
    <property type="match status" value="1"/>
</dbReference>
<keyword evidence="13" id="KW-0969">Cilium</keyword>
<keyword evidence="10" id="KW-1006">Bacterial flagellum protein export</keyword>
<dbReference type="AlphaFoldDB" id="A0A6C1B108"/>
<evidence type="ECO:0000256" key="2">
    <source>
        <dbReference type="ARBA" id="ARBA00010004"/>
    </source>
</evidence>
<sequence>MTKPFPLQTLLDMANSRMDDAARRLGELIANETEDCRKLELLENYRAEYQAKFAEALRNGIDPQAMRNYSLFIGKLDEAIAAQRDTVTQSKQRTVKGQQAWMDQRTRAKAFDALSKRHQAKEARDELKREQRMTDEHASKQFRDRQSDDE</sequence>
<proteinExistence type="inferred from homology"/>
<evidence type="ECO:0000256" key="10">
    <source>
        <dbReference type="ARBA" id="ARBA00023225"/>
    </source>
</evidence>
<protein>
    <recommendedName>
        <fullName evidence="3">Flagellar FliJ protein</fullName>
    </recommendedName>
</protein>
<keyword evidence="7" id="KW-1005">Bacterial flagellum biogenesis</keyword>
<evidence type="ECO:0000256" key="3">
    <source>
        <dbReference type="ARBA" id="ARBA00020392"/>
    </source>
</evidence>
<keyword evidence="13" id="KW-0282">Flagellum</keyword>
<evidence type="ECO:0000256" key="6">
    <source>
        <dbReference type="ARBA" id="ARBA00022500"/>
    </source>
</evidence>
<dbReference type="NCBIfam" id="TIGR02473">
    <property type="entry name" value="flagell_FliJ"/>
    <property type="match status" value="1"/>
</dbReference>
<reference evidence="13 14" key="1">
    <citation type="submission" date="2020-02" db="EMBL/GenBank/DDBJ databases">
        <title>Nitrogenibacter mangrovi gen. nov., sp. nov. isolated from mangrove sediment, a denitrifying betaproteobacterium.</title>
        <authorList>
            <person name="Liao H."/>
            <person name="Tian Y."/>
        </authorList>
    </citation>
    <scope>NUCLEOTIDE SEQUENCE [LARGE SCALE GENOMIC DNA]</scope>
    <source>
        <strain evidence="13 14">M9-3-2</strain>
    </source>
</reference>
<dbReference type="GO" id="GO:0044781">
    <property type="term" value="P:bacterial-type flagellum organization"/>
    <property type="evidence" value="ECO:0007669"/>
    <property type="project" value="UniProtKB-KW"/>
</dbReference>
<evidence type="ECO:0000256" key="11">
    <source>
        <dbReference type="SAM" id="Coils"/>
    </source>
</evidence>
<evidence type="ECO:0000256" key="9">
    <source>
        <dbReference type="ARBA" id="ARBA00023136"/>
    </source>
</evidence>
<dbReference type="InterPro" id="IPR052570">
    <property type="entry name" value="FliJ"/>
</dbReference>
<dbReference type="GO" id="GO:0071973">
    <property type="term" value="P:bacterial-type flagellum-dependent cell motility"/>
    <property type="evidence" value="ECO:0007669"/>
    <property type="project" value="InterPro"/>
</dbReference>
<evidence type="ECO:0000256" key="4">
    <source>
        <dbReference type="ARBA" id="ARBA00022448"/>
    </source>
</evidence>
<dbReference type="GO" id="GO:0015031">
    <property type="term" value="P:protein transport"/>
    <property type="evidence" value="ECO:0007669"/>
    <property type="project" value="UniProtKB-KW"/>
</dbReference>
<keyword evidence="6" id="KW-0145">Chemotaxis</keyword>
<keyword evidence="5" id="KW-1003">Cell membrane</keyword>